<dbReference type="Gene3D" id="3.30.70.1060">
    <property type="entry name" value="Dimeric alpha+beta barrel"/>
    <property type="match status" value="1"/>
</dbReference>
<evidence type="ECO:0000256" key="1">
    <source>
        <dbReference type="ARBA" id="ARBA00007689"/>
    </source>
</evidence>
<dbReference type="PANTHER" id="PTHR35174">
    <property type="entry name" value="BLL7171 PROTEIN-RELATED"/>
    <property type="match status" value="1"/>
</dbReference>
<name>A0ABU9AXM5_9BACT</name>
<dbReference type="RefSeq" id="WP_341406269.1">
    <property type="nucleotide sequence ID" value="NZ_JBBUKT010000007.1"/>
</dbReference>
<protein>
    <submittedName>
        <fullName evidence="3">YciI family protein</fullName>
    </submittedName>
</protein>
<gene>
    <name evidence="3" type="ORF">WKV53_18515</name>
</gene>
<dbReference type="InterPro" id="IPR011008">
    <property type="entry name" value="Dimeric_a/b-barrel"/>
</dbReference>
<keyword evidence="4" id="KW-1185">Reference proteome</keyword>
<evidence type="ECO:0000259" key="2">
    <source>
        <dbReference type="Pfam" id="PF03795"/>
    </source>
</evidence>
<accession>A0ABU9AXM5</accession>
<reference evidence="3 4" key="1">
    <citation type="submission" date="2024-04" db="EMBL/GenBank/DDBJ databases">
        <title>Luteolibacter sp. isolated from soil.</title>
        <authorList>
            <person name="An J."/>
        </authorList>
    </citation>
    <scope>NUCLEOTIDE SEQUENCE [LARGE SCALE GENOMIC DNA]</scope>
    <source>
        <strain evidence="3 4">Y139</strain>
    </source>
</reference>
<dbReference type="EMBL" id="JBBUKT010000007">
    <property type="protein sequence ID" value="MEK7952513.1"/>
    <property type="molecule type" value="Genomic_DNA"/>
</dbReference>
<dbReference type="Proteomes" id="UP001371305">
    <property type="component" value="Unassembled WGS sequence"/>
</dbReference>
<comment type="similarity">
    <text evidence="1">Belongs to the YciI family.</text>
</comment>
<evidence type="ECO:0000313" key="4">
    <source>
        <dbReference type="Proteomes" id="UP001371305"/>
    </source>
</evidence>
<comment type="caution">
    <text evidence="3">The sequence shown here is derived from an EMBL/GenBank/DDBJ whole genome shotgun (WGS) entry which is preliminary data.</text>
</comment>
<dbReference type="InterPro" id="IPR005545">
    <property type="entry name" value="YCII"/>
</dbReference>
<evidence type="ECO:0000313" key="3">
    <source>
        <dbReference type="EMBL" id="MEK7952513.1"/>
    </source>
</evidence>
<proteinExistence type="inferred from homology"/>
<dbReference type="SUPFAM" id="SSF54909">
    <property type="entry name" value="Dimeric alpha+beta barrel"/>
    <property type="match status" value="1"/>
</dbReference>
<organism evidence="3 4">
    <name type="scientific">Luteolibacter soli</name>
    <dbReference type="NCBI Taxonomy" id="3135280"/>
    <lineage>
        <taxon>Bacteria</taxon>
        <taxon>Pseudomonadati</taxon>
        <taxon>Verrucomicrobiota</taxon>
        <taxon>Verrucomicrobiia</taxon>
        <taxon>Verrucomicrobiales</taxon>
        <taxon>Verrucomicrobiaceae</taxon>
        <taxon>Luteolibacter</taxon>
    </lineage>
</organism>
<sequence>MNPSTATDNGHLLLFRSTNWHRGMAPEEIQRIMADWTSWFEGLQKKGLITAASPLENEGYVVAGDAPTDGPFAESKESIGGFFMLKTKTMDEAVAIARMCPALPYGMKVEVRPVAPACPAAKMVEEAKAHAMA</sequence>
<feature type="domain" description="YCII-related" evidence="2">
    <location>
        <begin position="27"/>
        <end position="112"/>
    </location>
</feature>
<dbReference type="PANTHER" id="PTHR35174:SF3">
    <property type="entry name" value="BLL7171 PROTEIN"/>
    <property type="match status" value="1"/>
</dbReference>
<dbReference type="Pfam" id="PF03795">
    <property type="entry name" value="YCII"/>
    <property type="match status" value="1"/>
</dbReference>